<dbReference type="PANTHER" id="PTHR42896">
    <property type="entry name" value="XYLULOSE-1,5-BISPHOSPHATE (XUBP) PHOSPHATASE"/>
    <property type="match status" value="1"/>
</dbReference>
<gene>
    <name evidence="7" type="ORF">ILEXP_LOCUS16273</name>
</gene>
<dbReference type="InterPro" id="IPR023214">
    <property type="entry name" value="HAD_sf"/>
</dbReference>
<dbReference type="InterPro" id="IPR036412">
    <property type="entry name" value="HAD-like_sf"/>
</dbReference>
<evidence type="ECO:0000256" key="5">
    <source>
        <dbReference type="SAM" id="Phobius"/>
    </source>
</evidence>
<comment type="caution">
    <text evidence="7">The sequence shown here is derived from an EMBL/GenBank/DDBJ whole genome shotgun (WGS) entry which is preliminary data.</text>
</comment>
<dbReference type="Gene3D" id="3.40.50.1000">
    <property type="entry name" value="HAD superfamily/HAD-like"/>
    <property type="match status" value="1"/>
</dbReference>
<evidence type="ECO:0000256" key="1">
    <source>
        <dbReference type="ARBA" id="ARBA00004141"/>
    </source>
</evidence>
<dbReference type="GO" id="GO:0016020">
    <property type="term" value="C:membrane"/>
    <property type="evidence" value="ECO:0007669"/>
    <property type="project" value="UniProtKB-SubCell"/>
</dbReference>
<dbReference type="EMBL" id="CAUOFW020001732">
    <property type="protein sequence ID" value="CAK9148341.1"/>
    <property type="molecule type" value="Genomic_DNA"/>
</dbReference>
<keyword evidence="2 5" id="KW-0812">Transmembrane</keyword>
<keyword evidence="3 5" id="KW-1133">Transmembrane helix</keyword>
<evidence type="ECO:0000256" key="2">
    <source>
        <dbReference type="ARBA" id="ARBA00022692"/>
    </source>
</evidence>
<protein>
    <recommendedName>
        <fullName evidence="6">SLC26A/SulP transporter domain-containing protein</fullName>
    </recommendedName>
</protein>
<dbReference type="InterPro" id="IPR011547">
    <property type="entry name" value="SLC26A/SulP_dom"/>
</dbReference>
<dbReference type="Gene3D" id="3.30.750.24">
    <property type="entry name" value="STAS domain"/>
    <property type="match status" value="1"/>
</dbReference>
<feature type="transmembrane region" description="Helical" evidence="5">
    <location>
        <begin position="216"/>
        <end position="238"/>
    </location>
</feature>
<feature type="domain" description="SLC26A/SulP transporter" evidence="6">
    <location>
        <begin position="247"/>
        <end position="292"/>
    </location>
</feature>
<keyword evidence="4 5" id="KW-0472">Membrane</keyword>
<dbReference type="InterPro" id="IPR036513">
    <property type="entry name" value="STAS_dom_sf"/>
</dbReference>
<dbReference type="SUPFAM" id="SSF56784">
    <property type="entry name" value="HAD-like"/>
    <property type="match status" value="1"/>
</dbReference>
<evidence type="ECO:0000259" key="6">
    <source>
        <dbReference type="Pfam" id="PF00916"/>
    </source>
</evidence>
<proteinExistence type="predicted"/>
<keyword evidence="8" id="KW-1185">Reference proteome</keyword>
<dbReference type="Pfam" id="PF00916">
    <property type="entry name" value="Sulfate_transp"/>
    <property type="match status" value="1"/>
</dbReference>
<dbReference type="Proteomes" id="UP001642360">
    <property type="component" value="Unassembled WGS sequence"/>
</dbReference>
<comment type="subcellular location">
    <subcellularLocation>
        <location evidence="1">Membrane</location>
        <topology evidence="1">Multi-pass membrane protein</topology>
    </subcellularLocation>
</comment>
<sequence>MKLNYSDLSYSFTAASSTAVFSHNKTSASGLRPNVKTLSSSIMGAQFSINRSTRRCHIRKRCRSGVTCLSTSPFVFPSALLFDCDGVLVNPEKDGHRISFNDTFAARELGVTWDVDLYGELLKIGGGKERMTAYFNKTGWPEKAPKSEQKTELFMALIEKKLLRLRPGVANRLSLCLQEPLTRSECGMVNVGVDLELGFDERGRKGLVEGMSKPKLFWILAAAPLASVILSTLLVTLLRSKAHGIATEGIAVGRTFAALKKYQVDGNKEMMTISLMNMAGSCSSCYVTTGDYPLFFVNLLKIIVTKHTINFLHFNQIFRVIFSCPLGLAIAVGVSVFKVLLHVTRPNTVILGNIPRSQIYQSLGRYRDSLRIPSFLILAVETPIYFANQLTYKK</sequence>
<organism evidence="7 8">
    <name type="scientific">Ilex paraguariensis</name>
    <name type="common">yerba mate</name>
    <dbReference type="NCBI Taxonomy" id="185542"/>
    <lineage>
        <taxon>Eukaryota</taxon>
        <taxon>Viridiplantae</taxon>
        <taxon>Streptophyta</taxon>
        <taxon>Embryophyta</taxon>
        <taxon>Tracheophyta</taxon>
        <taxon>Spermatophyta</taxon>
        <taxon>Magnoliopsida</taxon>
        <taxon>eudicotyledons</taxon>
        <taxon>Gunneridae</taxon>
        <taxon>Pentapetalae</taxon>
        <taxon>asterids</taxon>
        <taxon>campanulids</taxon>
        <taxon>Aquifoliales</taxon>
        <taxon>Aquifoliaceae</taxon>
        <taxon>Ilex</taxon>
    </lineage>
</organism>
<dbReference type="PANTHER" id="PTHR42896:SF2">
    <property type="entry name" value="CBBY-LIKE PROTEIN"/>
    <property type="match status" value="1"/>
</dbReference>
<evidence type="ECO:0000256" key="3">
    <source>
        <dbReference type="ARBA" id="ARBA00022989"/>
    </source>
</evidence>
<feature type="transmembrane region" description="Helical" evidence="5">
    <location>
        <begin position="320"/>
        <end position="341"/>
    </location>
</feature>
<name>A0ABC8RTM8_9AQUA</name>
<evidence type="ECO:0000313" key="8">
    <source>
        <dbReference type="Proteomes" id="UP001642360"/>
    </source>
</evidence>
<feature type="non-terminal residue" evidence="7">
    <location>
        <position position="394"/>
    </location>
</feature>
<dbReference type="AlphaFoldDB" id="A0ABC8RTM8"/>
<accession>A0ABC8RTM8</accession>
<dbReference type="Gene3D" id="1.10.150.240">
    <property type="entry name" value="Putative phosphatase, domain 2"/>
    <property type="match status" value="1"/>
</dbReference>
<dbReference type="InterPro" id="IPR044999">
    <property type="entry name" value="CbbY-like"/>
</dbReference>
<reference evidence="7 8" key="1">
    <citation type="submission" date="2024-02" db="EMBL/GenBank/DDBJ databases">
        <authorList>
            <person name="Vignale AGUSTIN F."/>
            <person name="Sosa J E."/>
            <person name="Modenutti C."/>
        </authorList>
    </citation>
    <scope>NUCLEOTIDE SEQUENCE [LARGE SCALE GENOMIC DNA]</scope>
</reference>
<evidence type="ECO:0000256" key="4">
    <source>
        <dbReference type="ARBA" id="ARBA00023136"/>
    </source>
</evidence>
<dbReference type="InterPro" id="IPR023198">
    <property type="entry name" value="PGP-like_dom2"/>
</dbReference>
<evidence type="ECO:0000313" key="7">
    <source>
        <dbReference type="EMBL" id="CAK9148341.1"/>
    </source>
</evidence>